<feature type="transmembrane region" description="Helical" evidence="7">
    <location>
        <begin position="178"/>
        <end position="197"/>
    </location>
</feature>
<feature type="transmembrane region" description="Helical" evidence="7">
    <location>
        <begin position="6"/>
        <end position="27"/>
    </location>
</feature>
<dbReference type="AlphaFoldDB" id="A0A975I8E5"/>
<evidence type="ECO:0000256" key="4">
    <source>
        <dbReference type="ARBA" id="ARBA00022692"/>
    </source>
</evidence>
<evidence type="ECO:0000256" key="6">
    <source>
        <dbReference type="ARBA" id="ARBA00023136"/>
    </source>
</evidence>
<evidence type="ECO:0000313" key="8">
    <source>
        <dbReference type="EMBL" id="QTN37183.1"/>
    </source>
</evidence>
<gene>
    <name evidence="8" type="ORF">HZ995_06690</name>
</gene>
<keyword evidence="4 7" id="KW-0812">Transmembrane</keyword>
<organism evidence="8 9">
    <name type="scientific">Cognatishimia activa</name>
    <dbReference type="NCBI Taxonomy" id="1715691"/>
    <lineage>
        <taxon>Bacteria</taxon>
        <taxon>Pseudomonadati</taxon>
        <taxon>Pseudomonadota</taxon>
        <taxon>Alphaproteobacteria</taxon>
        <taxon>Rhodobacterales</taxon>
        <taxon>Paracoccaceae</taxon>
        <taxon>Cognatishimia</taxon>
    </lineage>
</organism>
<dbReference type="PANTHER" id="PTHR30065">
    <property type="entry name" value="FLAGELLAR BIOSYNTHETIC PROTEIN FLIR"/>
    <property type="match status" value="1"/>
</dbReference>
<accession>A0A975I8E5</accession>
<sequence length="255" mass="27282">MDLDSFVSGIVFGYLLVFARLGSAMLFMPAFGETQIPTTSRLAFALVLSLALYPIIPTPDRAPQEAGPMAIMLASEITVGLWIGLTGRVLLSAMQFAGGQIGQVTGLANAFGGNIGSFEGATLMATFLLIGAVALMFLLDIHHIILRALIDSYDIFPPGPLMLGDMAEQMVRVGGHSLYIGTAIAAPFFVMGVILNLGMGLANRMMPQLPVFFVGAPLLIIVGFLIFAAAAPSMFDYFLTDFVEWFGNLRFTTMP</sequence>
<comment type="similarity">
    <text evidence="2">Belongs to the FliR/MopE/SpaR family.</text>
</comment>
<keyword evidence="8" id="KW-0966">Cell projection</keyword>
<keyword evidence="6 7" id="KW-0472">Membrane</keyword>
<evidence type="ECO:0000256" key="7">
    <source>
        <dbReference type="SAM" id="Phobius"/>
    </source>
</evidence>
<evidence type="ECO:0000256" key="3">
    <source>
        <dbReference type="ARBA" id="ARBA00022475"/>
    </source>
</evidence>
<name>A0A975I8E5_9RHOB</name>
<evidence type="ECO:0000256" key="2">
    <source>
        <dbReference type="ARBA" id="ARBA00009772"/>
    </source>
</evidence>
<protein>
    <submittedName>
        <fullName evidence="8">Flagellar biosynthetic protein FliR</fullName>
    </submittedName>
</protein>
<dbReference type="GO" id="GO:0006605">
    <property type="term" value="P:protein targeting"/>
    <property type="evidence" value="ECO:0007669"/>
    <property type="project" value="InterPro"/>
</dbReference>
<dbReference type="RefSeq" id="WP_209357881.1">
    <property type="nucleotide sequence ID" value="NZ_CP060010.1"/>
</dbReference>
<keyword evidence="8" id="KW-0969">Cilium</keyword>
<feature type="transmembrane region" description="Helical" evidence="7">
    <location>
        <begin position="127"/>
        <end position="150"/>
    </location>
</feature>
<feature type="transmembrane region" description="Helical" evidence="7">
    <location>
        <begin position="39"/>
        <end position="56"/>
    </location>
</feature>
<dbReference type="InterPro" id="IPR002010">
    <property type="entry name" value="T3SS_IM_R"/>
</dbReference>
<dbReference type="GO" id="GO:0005886">
    <property type="term" value="C:plasma membrane"/>
    <property type="evidence" value="ECO:0007669"/>
    <property type="project" value="UniProtKB-SubCell"/>
</dbReference>
<comment type="subcellular location">
    <subcellularLocation>
        <location evidence="1">Cell membrane</location>
        <topology evidence="1">Multi-pass membrane protein</topology>
    </subcellularLocation>
</comment>
<feature type="transmembrane region" description="Helical" evidence="7">
    <location>
        <begin position="209"/>
        <end position="231"/>
    </location>
</feature>
<dbReference type="KEGG" id="cact:HZ995_06690"/>
<keyword evidence="8" id="KW-0282">Flagellum</keyword>
<evidence type="ECO:0000256" key="1">
    <source>
        <dbReference type="ARBA" id="ARBA00004651"/>
    </source>
</evidence>
<keyword evidence="3" id="KW-1003">Cell membrane</keyword>
<evidence type="ECO:0000256" key="5">
    <source>
        <dbReference type="ARBA" id="ARBA00022989"/>
    </source>
</evidence>
<dbReference type="PANTHER" id="PTHR30065:SF8">
    <property type="entry name" value="FLAGELLAR BIOSYNTHETIC PROTEIN FLIR"/>
    <property type="match status" value="1"/>
</dbReference>
<reference evidence="8" key="1">
    <citation type="submission" date="2020-07" db="EMBL/GenBank/DDBJ databases">
        <title>Genome sequences of bacteria associated with the marine, planktonic diatom Thalassiosira profunda strain ECT2AJA-044.</title>
        <authorList>
            <person name="Gargas C.B."/>
            <person name="Roberts W.R."/>
            <person name="Alverson A.J."/>
        </authorList>
    </citation>
    <scope>NUCLEOTIDE SEQUENCE</scope>
    <source>
        <strain evidence="8">ECT2AJA-044</strain>
    </source>
</reference>
<dbReference type="EMBL" id="CP060010">
    <property type="protein sequence ID" value="QTN37183.1"/>
    <property type="molecule type" value="Genomic_DNA"/>
</dbReference>
<proteinExistence type="inferred from homology"/>
<dbReference type="Pfam" id="PF01311">
    <property type="entry name" value="Bac_export_1"/>
    <property type="match status" value="1"/>
</dbReference>
<dbReference type="PRINTS" id="PR00953">
    <property type="entry name" value="TYPE3IMRPROT"/>
</dbReference>
<keyword evidence="5 7" id="KW-1133">Transmembrane helix</keyword>
<feature type="transmembrane region" description="Helical" evidence="7">
    <location>
        <begin position="68"/>
        <end position="91"/>
    </location>
</feature>
<evidence type="ECO:0000313" key="9">
    <source>
        <dbReference type="Proteomes" id="UP000665026"/>
    </source>
</evidence>
<dbReference type="Proteomes" id="UP000665026">
    <property type="component" value="Chromosome"/>
</dbReference>